<protein>
    <submittedName>
        <fullName evidence="4">TetR/AcrR family transcriptional regulator</fullName>
    </submittedName>
</protein>
<proteinExistence type="predicted"/>
<evidence type="ECO:0000313" key="5">
    <source>
        <dbReference type="Proteomes" id="UP000658980"/>
    </source>
</evidence>
<dbReference type="PRINTS" id="PR00455">
    <property type="entry name" value="HTHTETR"/>
</dbReference>
<evidence type="ECO:0000259" key="3">
    <source>
        <dbReference type="PROSITE" id="PS50977"/>
    </source>
</evidence>
<dbReference type="InterPro" id="IPR036271">
    <property type="entry name" value="Tet_transcr_reg_TetR-rel_C_sf"/>
</dbReference>
<dbReference type="InterPro" id="IPR009057">
    <property type="entry name" value="Homeodomain-like_sf"/>
</dbReference>
<reference evidence="4 5" key="1">
    <citation type="submission" date="2020-08" db="EMBL/GenBank/DDBJ databases">
        <title>A Genomic Blueprint of the Chicken Gut Microbiome.</title>
        <authorList>
            <person name="Gilroy R."/>
            <person name="Ravi A."/>
            <person name="Getino M."/>
            <person name="Pursley I."/>
            <person name="Horton D.L."/>
            <person name="Alikhan N.-F."/>
            <person name="Baker D."/>
            <person name="Gharbi K."/>
            <person name="Hall N."/>
            <person name="Watson M."/>
            <person name="Adriaenssens E.M."/>
            <person name="Foster-Nyarko E."/>
            <person name="Jarju S."/>
            <person name="Secka A."/>
            <person name="Antonio M."/>
            <person name="Oren A."/>
            <person name="Chaudhuri R."/>
            <person name="La Ragione R.M."/>
            <person name="Hildebrand F."/>
            <person name="Pallen M.J."/>
        </authorList>
    </citation>
    <scope>NUCLEOTIDE SEQUENCE [LARGE SCALE GENOMIC DNA]</scope>
    <source>
        <strain evidence="4 5">Sa1BUA13</strain>
    </source>
</reference>
<dbReference type="InterPro" id="IPR023772">
    <property type="entry name" value="DNA-bd_HTH_TetR-type_CS"/>
</dbReference>
<accession>A0ABR8WD70</accession>
<dbReference type="PANTHER" id="PTHR30328">
    <property type="entry name" value="TRANSCRIPTIONAL REPRESSOR"/>
    <property type="match status" value="1"/>
</dbReference>
<dbReference type="Gene3D" id="1.10.10.60">
    <property type="entry name" value="Homeodomain-like"/>
    <property type="match status" value="1"/>
</dbReference>
<dbReference type="InterPro" id="IPR050109">
    <property type="entry name" value="HTH-type_TetR-like_transc_reg"/>
</dbReference>
<keyword evidence="1 2" id="KW-0238">DNA-binding</keyword>
<dbReference type="SUPFAM" id="SSF46689">
    <property type="entry name" value="Homeodomain-like"/>
    <property type="match status" value="1"/>
</dbReference>
<dbReference type="Pfam" id="PF00440">
    <property type="entry name" value="TetR_N"/>
    <property type="match status" value="1"/>
</dbReference>
<evidence type="ECO:0000256" key="2">
    <source>
        <dbReference type="PROSITE-ProRule" id="PRU00335"/>
    </source>
</evidence>
<dbReference type="Proteomes" id="UP000658980">
    <property type="component" value="Unassembled WGS sequence"/>
</dbReference>
<dbReference type="InterPro" id="IPR001647">
    <property type="entry name" value="HTH_TetR"/>
</dbReference>
<keyword evidence="5" id="KW-1185">Reference proteome</keyword>
<dbReference type="PANTHER" id="PTHR30328:SF54">
    <property type="entry name" value="HTH-TYPE TRANSCRIPTIONAL REPRESSOR SCO4008"/>
    <property type="match status" value="1"/>
</dbReference>
<feature type="domain" description="HTH tetR-type" evidence="3">
    <location>
        <begin position="9"/>
        <end position="69"/>
    </location>
</feature>
<dbReference type="PROSITE" id="PS50977">
    <property type="entry name" value="HTH_TETR_2"/>
    <property type="match status" value="1"/>
</dbReference>
<dbReference type="EMBL" id="JACSPU010000003">
    <property type="protein sequence ID" value="MBD8014945.1"/>
    <property type="molecule type" value="Genomic_DNA"/>
</dbReference>
<sequence length="207" mass="24680">MEKFENLDPKKQQKILDSALMEFAENGFGQASTNRIVKNAGIGKGMLFYYFKNKKDLYEYLVDYSMNFIINEYLSLVDINESDFIKRMRDAAQIKMKAQLENEHTFNFMGTFMLTKDLDLPPHLQKRYEHLQQQGYALLYEGIDKTLFRKDVDVDKAFNLIRWGVDGYQQNLLQKLQGKKMTELDLKPYWDEFYEYLDILKKSFYTN</sequence>
<evidence type="ECO:0000313" key="4">
    <source>
        <dbReference type="EMBL" id="MBD8014945.1"/>
    </source>
</evidence>
<dbReference type="SUPFAM" id="SSF48498">
    <property type="entry name" value="Tetracyclin repressor-like, C-terminal domain"/>
    <property type="match status" value="1"/>
</dbReference>
<dbReference type="RefSeq" id="WP_191715175.1">
    <property type="nucleotide sequence ID" value="NZ_JACSPU010000003.1"/>
</dbReference>
<organism evidence="4 5">
    <name type="scientific">Planococcus wigleyi</name>
    <dbReference type="NCBI Taxonomy" id="2762216"/>
    <lineage>
        <taxon>Bacteria</taxon>
        <taxon>Bacillati</taxon>
        <taxon>Bacillota</taxon>
        <taxon>Bacilli</taxon>
        <taxon>Bacillales</taxon>
        <taxon>Caryophanaceae</taxon>
        <taxon>Planococcus</taxon>
    </lineage>
</organism>
<comment type="caution">
    <text evidence="4">The sequence shown here is derived from an EMBL/GenBank/DDBJ whole genome shotgun (WGS) entry which is preliminary data.</text>
</comment>
<dbReference type="PROSITE" id="PS01081">
    <property type="entry name" value="HTH_TETR_1"/>
    <property type="match status" value="1"/>
</dbReference>
<evidence type="ECO:0000256" key="1">
    <source>
        <dbReference type="ARBA" id="ARBA00023125"/>
    </source>
</evidence>
<dbReference type="Gene3D" id="1.10.357.10">
    <property type="entry name" value="Tetracycline Repressor, domain 2"/>
    <property type="match status" value="1"/>
</dbReference>
<gene>
    <name evidence="4" type="ORF">H9630_08950</name>
</gene>
<name>A0ABR8WD70_9BACL</name>
<feature type="DNA-binding region" description="H-T-H motif" evidence="2">
    <location>
        <begin position="32"/>
        <end position="51"/>
    </location>
</feature>